<evidence type="ECO:0000256" key="4">
    <source>
        <dbReference type="ARBA" id="ARBA00023136"/>
    </source>
</evidence>
<dbReference type="KEGG" id="bor:COCMIDRAFT_29668"/>
<feature type="chain" id="PRO_5004889727" description="J domain-containing protein" evidence="8">
    <location>
        <begin position="21"/>
        <end position="397"/>
    </location>
</feature>
<proteinExistence type="predicted"/>
<feature type="compositionally biased region" description="Acidic residues" evidence="6">
    <location>
        <begin position="362"/>
        <end position="372"/>
    </location>
</feature>
<dbReference type="HOGENOM" id="CLU_037236_1_0_1"/>
<dbReference type="AlphaFoldDB" id="W6ZCV5"/>
<feature type="compositionally biased region" description="Basic residues" evidence="6">
    <location>
        <begin position="253"/>
        <end position="263"/>
    </location>
</feature>
<accession>W6ZCV5</accession>
<dbReference type="GeneID" id="19121548"/>
<evidence type="ECO:0000256" key="6">
    <source>
        <dbReference type="SAM" id="MobiDB-lite"/>
    </source>
</evidence>
<keyword evidence="11" id="KW-1185">Reference proteome</keyword>
<feature type="transmembrane region" description="Helical" evidence="7">
    <location>
        <begin position="161"/>
        <end position="182"/>
    </location>
</feature>
<feature type="region of interest" description="Disordered" evidence="6">
    <location>
        <begin position="362"/>
        <end position="397"/>
    </location>
</feature>
<keyword evidence="4 7" id="KW-0472">Membrane</keyword>
<evidence type="ECO:0000256" key="5">
    <source>
        <dbReference type="ARBA" id="ARBA00037847"/>
    </source>
</evidence>
<comment type="subcellular location">
    <subcellularLocation>
        <location evidence="5">Endomembrane system</location>
        <topology evidence="5">Single-pass membrane protein</topology>
    </subcellularLocation>
</comment>
<keyword evidence="2 8" id="KW-0732">Signal</keyword>
<reference evidence="10 11" key="1">
    <citation type="journal article" date="2013" name="PLoS Genet.">
        <title>Comparative genome structure, secondary metabolite, and effector coding capacity across Cochliobolus pathogens.</title>
        <authorList>
            <person name="Condon B.J."/>
            <person name="Leng Y."/>
            <person name="Wu D."/>
            <person name="Bushley K.E."/>
            <person name="Ohm R.A."/>
            <person name="Otillar R."/>
            <person name="Martin J."/>
            <person name="Schackwitz W."/>
            <person name="Grimwood J."/>
            <person name="MohdZainudin N."/>
            <person name="Xue C."/>
            <person name="Wang R."/>
            <person name="Manning V.A."/>
            <person name="Dhillon B."/>
            <person name="Tu Z.J."/>
            <person name="Steffenson B.J."/>
            <person name="Salamov A."/>
            <person name="Sun H."/>
            <person name="Lowry S."/>
            <person name="LaButti K."/>
            <person name="Han J."/>
            <person name="Copeland A."/>
            <person name="Lindquist E."/>
            <person name="Barry K."/>
            <person name="Schmutz J."/>
            <person name="Baker S.E."/>
            <person name="Ciuffetti L.M."/>
            <person name="Grigoriev I.V."/>
            <person name="Zhong S."/>
            <person name="Turgeon B.G."/>
        </authorList>
    </citation>
    <scope>NUCLEOTIDE SEQUENCE [LARGE SCALE GENOMIC DNA]</scope>
    <source>
        <strain evidence="10 11">ATCC 44560</strain>
    </source>
</reference>
<feature type="domain" description="J" evidence="9">
    <location>
        <begin position="44"/>
        <end position="137"/>
    </location>
</feature>
<dbReference type="OrthoDB" id="413400at2759"/>
<feature type="compositionally biased region" description="Basic and acidic residues" evidence="6">
    <location>
        <begin position="237"/>
        <end position="252"/>
    </location>
</feature>
<dbReference type="PRINTS" id="PR00625">
    <property type="entry name" value="JDOMAIN"/>
</dbReference>
<protein>
    <recommendedName>
        <fullName evidence="9">J domain-containing protein</fullName>
    </recommendedName>
</protein>
<dbReference type="InterPro" id="IPR001623">
    <property type="entry name" value="DnaJ_domain"/>
</dbReference>
<dbReference type="Pfam" id="PF00226">
    <property type="entry name" value="DnaJ"/>
    <property type="match status" value="1"/>
</dbReference>
<dbReference type="CDD" id="cd06257">
    <property type="entry name" value="DnaJ"/>
    <property type="match status" value="1"/>
</dbReference>
<evidence type="ECO:0000256" key="3">
    <source>
        <dbReference type="ARBA" id="ARBA00022989"/>
    </source>
</evidence>
<evidence type="ECO:0000313" key="10">
    <source>
        <dbReference type="EMBL" id="EUC41571.1"/>
    </source>
</evidence>
<dbReference type="PANTHER" id="PTHR44653:SF2">
    <property type="entry name" value="DNAJ HOMOLOG SUBFAMILY C MEMBER 1"/>
    <property type="match status" value="1"/>
</dbReference>
<evidence type="ECO:0000256" key="1">
    <source>
        <dbReference type="ARBA" id="ARBA00022692"/>
    </source>
</evidence>
<name>W6ZCV5_COCMI</name>
<dbReference type="InterPro" id="IPR052606">
    <property type="entry name" value="DnaJ_domain_protein"/>
</dbReference>
<feature type="compositionally biased region" description="Basic residues" evidence="6">
    <location>
        <begin position="387"/>
        <end position="397"/>
    </location>
</feature>
<gene>
    <name evidence="10" type="ORF">COCMIDRAFT_29668</name>
</gene>
<dbReference type="PROSITE" id="PS50076">
    <property type="entry name" value="DNAJ_2"/>
    <property type="match status" value="1"/>
</dbReference>
<evidence type="ECO:0000259" key="9">
    <source>
        <dbReference type="PROSITE" id="PS50076"/>
    </source>
</evidence>
<dbReference type="Gene3D" id="1.10.287.110">
    <property type="entry name" value="DnaJ domain"/>
    <property type="match status" value="1"/>
</dbReference>
<evidence type="ECO:0000256" key="2">
    <source>
        <dbReference type="ARBA" id="ARBA00022729"/>
    </source>
</evidence>
<dbReference type="PANTHER" id="PTHR44653">
    <property type="entry name" value="DNAJ HOMOLOG SUBFAMILY C MEMBER 1"/>
    <property type="match status" value="1"/>
</dbReference>
<keyword evidence="3 7" id="KW-1133">Transmembrane helix</keyword>
<feature type="region of interest" description="Disordered" evidence="6">
    <location>
        <begin position="203"/>
        <end position="279"/>
    </location>
</feature>
<dbReference type="STRING" id="930090.W6ZCV5"/>
<dbReference type="SUPFAM" id="SSF46565">
    <property type="entry name" value="Chaperone J-domain"/>
    <property type="match status" value="1"/>
</dbReference>
<dbReference type="InterPro" id="IPR036869">
    <property type="entry name" value="J_dom_sf"/>
</dbReference>
<sequence>MKSHAVLALVLCIFAAFAAAWTKEDHEIFRLRDEVAKIEGQNVTFYDLLGVKPNASQDQLTKAFRKKSRDLHPDKARQTFVANYAKKNKKKGTSVGKQPSNREIEAHVQKVTAAYQRLSVVAKMLQGPERERYDHFLRNGFPAWKGSGYYYDRFRPGLGSVIVGLLTVFGGGFHYFALVMGWKRRREFAERYIRQARKTAWGDESGLQGIPGIDDTPPAVNAQQFETDSPDDTPDEQIPRNRRERRAMEKDARKPKKVQAVRKARTEGVSAPVEPEVVSGPQGAKKRIVAENGKILVVDSVGNVFLEHETEDGQKGEFLIDPNEEPKPTIYDTLLFKLPKFAYNQSVGRVLGKKELLDEPLLDSSDLPEDEAAIQNATAPNLNGEARKRKAMAKRAR</sequence>
<dbReference type="eggNOG" id="KOG0724">
    <property type="taxonomic scope" value="Eukaryota"/>
</dbReference>
<evidence type="ECO:0000313" key="11">
    <source>
        <dbReference type="Proteomes" id="UP000054032"/>
    </source>
</evidence>
<evidence type="ECO:0000256" key="7">
    <source>
        <dbReference type="SAM" id="Phobius"/>
    </source>
</evidence>
<keyword evidence="1 7" id="KW-0812">Transmembrane</keyword>
<organism evidence="10 11">
    <name type="scientific">Bipolaris oryzae ATCC 44560</name>
    <dbReference type="NCBI Taxonomy" id="930090"/>
    <lineage>
        <taxon>Eukaryota</taxon>
        <taxon>Fungi</taxon>
        <taxon>Dikarya</taxon>
        <taxon>Ascomycota</taxon>
        <taxon>Pezizomycotina</taxon>
        <taxon>Dothideomycetes</taxon>
        <taxon>Pleosporomycetidae</taxon>
        <taxon>Pleosporales</taxon>
        <taxon>Pleosporineae</taxon>
        <taxon>Pleosporaceae</taxon>
        <taxon>Bipolaris</taxon>
    </lineage>
</organism>
<dbReference type="Proteomes" id="UP000054032">
    <property type="component" value="Unassembled WGS sequence"/>
</dbReference>
<dbReference type="RefSeq" id="XP_007691899.1">
    <property type="nucleotide sequence ID" value="XM_007693709.1"/>
</dbReference>
<evidence type="ECO:0000256" key="8">
    <source>
        <dbReference type="SAM" id="SignalP"/>
    </source>
</evidence>
<dbReference type="GO" id="GO:0012505">
    <property type="term" value="C:endomembrane system"/>
    <property type="evidence" value="ECO:0007669"/>
    <property type="project" value="UniProtKB-SubCell"/>
</dbReference>
<feature type="signal peptide" evidence="8">
    <location>
        <begin position="1"/>
        <end position="20"/>
    </location>
</feature>
<dbReference type="SMART" id="SM00271">
    <property type="entry name" value="DnaJ"/>
    <property type="match status" value="1"/>
</dbReference>
<dbReference type="EMBL" id="KI964096">
    <property type="protein sequence ID" value="EUC41571.1"/>
    <property type="molecule type" value="Genomic_DNA"/>
</dbReference>